<reference evidence="1" key="1">
    <citation type="submission" date="2018-06" db="EMBL/GenBank/DDBJ databases">
        <authorList>
            <person name="Zhirakovskaya E."/>
        </authorList>
    </citation>
    <scope>NUCLEOTIDE SEQUENCE</scope>
</reference>
<dbReference type="NCBIfam" id="NF047539">
    <property type="entry name" value="XAC2610_fam"/>
    <property type="match status" value="1"/>
</dbReference>
<protein>
    <submittedName>
        <fullName evidence="1">Uncharacterized protein</fullName>
    </submittedName>
</protein>
<evidence type="ECO:0000313" key="1">
    <source>
        <dbReference type="EMBL" id="VAV99920.1"/>
    </source>
</evidence>
<organism evidence="1">
    <name type="scientific">hydrothermal vent metagenome</name>
    <dbReference type="NCBI Taxonomy" id="652676"/>
    <lineage>
        <taxon>unclassified sequences</taxon>
        <taxon>metagenomes</taxon>
        <taxon>ecological metagenomes</taxon>
    </lineage>
</organism>
<dbReference type="EMBL" id="UOEC01000167">
    <property type="protein sequence ID" value="VAV99920.1"/>
    <property type="molecule type" value="Genomic_DNA"/>
</dbReference>
<proteinExistence type="predicted"/>
<accession>A0A3B0S1W2</accession>
<dbReference type="AlphaFoldDB" id="A0A3B0S1W2"/>
<gene>
    <name evidence="1" type="ORF">MNBD_ALPHA08-2190</name>
</gene>
<sequence length="218" mass="24621">MAKLYLSLIFFLLALPGKALAGYAATGQVCELSPDPNRPEILATCSVEITDNDAKIQLIGQRPNKVGEIWFLYADETRPRQVLKLTSTPLIDPETVAIMFVDFNFDGHKDFAIMASIQTSENVRYLFFLYDPQTGKFTASPAMNPIVNPEVITSENYIQSYWRQTPIRSGWNMWKWQDGKPFIATRIEQTITGQSLCRQTTTRFANGKIINLVTAACR</sequence>
<dbReference type="InterPro" id="IPR058087">
    <property type="entry name" value="XAC2610_dom"/>
</dbReference>
<name>A0A3B0S1W2_9ZZZZ</name>